<dbReference type="RefSeq" id="WP_344034930.1">
    <property type="nucleotide sequence ID" value="NZ_BAAAKE010000002.1"/>
</dbReference>
<evidence type="ECO:0000256" key="11">
    <source>
        <dbReference type="ARBA" id="ARBA00022777"/>
    </source>
</evidence>
<dbReference type="PROSITE" id="PS50885">
    <property type="entry name" value="HAMP"/>
    <property type="match status" value="1"/>
</dbReference>
<protein>
    <recommendedName>
        <fullName evidence="21">Signal transduction histidine-protein kinase/phosphatase MprB</fullName>
        <ecNumber evidence="5">2.7.13.3</ecNumber>
    </recommendedName>
    <alternativeName>
        <fullName evidence="22">Mycobacterial persistence regulator B</fullName>
    </alternativeName>
</protein>
<feature type="domain" description="HAMP" evidence="25">
    <location>
        <begin position="186"/>
        <end position="239"/>
    </location>
</feature>
<keyword evidence="27" id="KW-1185">Reference proteome</keyword>
<feature type="transmembrane region" description="Helical" evidence="23">
    <location>
        <begin position="163"/>
        <end position="184"/>
    </location>
</feature>
<evidence type="ECO:0000256" key="19">
    <source>
        <dbReference type="ARBA" id="ARBA00023026"/>
    </source>
</evidence>
<dbReference type="GO" id="GO:0016301">
    <property type="term" value="F:kinase activity"/>
    <property type="evidence" value="ECO:0007669"/>
    <property type="project" value="UniProtKB-KW"/>
</dbReference>
<dbReference type="InterPro" id="IPR003661">
    <property type="entry name" value="HisK_dim/P_dom"/>
</dbReference>
<accession>A0ABV9XQN9</accession>
<keyword evidence="19" id="KW-0843">Virulence</keyword>
<keyword evidence="23" id="KW-0472">Membrane</keyword>
<evidence type="ECO:0000256" key="5">
    <source>
        <dbReference type="ARBA" id="ARBA00012438"/>
    </source>
</evidence>
<dbReference type="PANTHER" id="PTHR44936:SF9">
    <property type="entry name" value="SENSOR PROTEIN CREC"/>
    <property type="match status" value="1"/>
</dbReference>
<dbReference type="InterPro" id="IPR050980">
    <property type="entry name" value="2C_sensor_his_kinase"/>
</dbReference>
<dbReference type="CDD" id="cd00075">
    <property type="entry name" value="HATPase"/>
    <property type="match status" value="1"/>
</dbReference>
<comment type="caution">
    <text evidence="26">The sequence shown here is derived from an EMBL/GenBank/DDBJ whole genome shotgun (WGS) entry which is preliminary data.</text>
</comment>
<evidence type="ECO:0000256" key="8">
    <source>
        <dbReference type="ARBA" id="ARBA00022679"/>
    </source>
</evidence>
<evidence type="ECO:0000256" key="4">
    <source>
        <dbReference type="ARBA" id="ARBA00004651"/>
    </source>
</evidence>
<keyword evidence="11 26" id="KW-0418">Kinase</keyword>
<feature type="domain" description="Histidine kinase" evidence="24">
    <location>
        <begin position="247"/>
        <end position="452"/>
    </location>
</feature>
<keyword evidence="8" id="KW-0808">Transferase</keyword>
<dbReference type="InterPro" id="IPR003660">
    <property type="entry name" value="HAMP_dom"/>
</dbReference>
<evidence type="ECO:0000256" key="3">
    <source>
        <dbReference type="ARBA" id="ARBA00001946"/>
    </source>
</evidence>
<keyword evidence="18" id="KW-0346">Stress response</keyword>
<keyword evidence="17" id="KW-0902">Two-component regulatory system</keyword>
<dbReference type="SUPFAM" id="SSF55874">
    <property type="entry name" value="ATPase domain of HSP90 chaperone/DNA topoisomerase II/histidine kinase"/>
    <property type="match status" value="1"/>
</dbReference>
<dbReference type="PANTHER" id="PTHR44936">
    <property type="entry name" value="SENSOR PROTEIN CREC"/>
    <property type="match status" value="1"/>
</dbReference>
<gene>
    <name evidence="26" type="ORF">ACFPFM_01545</name>
</gene>
<name>A0ABV9XQN9_9PSEU</name>
<dbReference type="InterPro" id="IPR005467">
    <property type="entry name" value="His_kinase_dom"/>
</dbReference>
<dbReference type="Proteomes" id="UP001595833">
    <property type="component" value="Unassembled WGS sequence"/>
</dbReference>
<evidence type="ECO:0000256" key="21">
    <source>
        <dbReference type="ARBA" id="ARBA00040454"/>
    </source>
</evidence>
<evidence type="ECO:0000256" key="13">
    <source>
        <dbReference type="ARBA" id="ARBA00022840"/>
    </source>
</evidence>
<dbReference type="Pfam" id="PF00672">
    <property type="entry name" value="HAMP"/>
    <property type="match status" value="1"/>
</dbReference>
<dbReference type="InterPro" id="IPR003594">
    <property type="entry name" value="HATPase_dom"/>
</dbReference>
<evidence type="ECO:0000256" key="10">
    <source>
        <dbReference type="ARBA" id="ARBA00022741"/>
    </source>
</evidence>
<evidence type="ECO:0000256" key="12">
    <source>
        <dbReference type="ARBA" id="ARBA00022801"/>
    </source>
</evidence>
<evidence type="ECO:0000313" key="27">
    <source>
        <dbReference type="Proteomes" id="UP001595833"/>
    </source>
</evidence>
<dbReference type="InterPro" id="IPR036890">
    <property type="entry name" value="HATPase_C_sf"/>
</dbReference>
<evidence type="ECO:0000256" key="23">
    <source>
        <dbReference type="SAM" id="Phobius"/>
    </source>
</evidence>
<comment type="cofactor">
    <cofactor evidence="3">
        <name>Mg(2+)</name>
        <dbReference type="ChEBI" id="CHEBI:18420"/>
    </cofactor>
</comment>
<dbReference type="Pfam" id="PF00512">
    <property type="entry name" value="HisKA"/>
    <property type="match status" value="1"/>
</dbReference>
<keyword evidence="12" id="KW-0378">Hydrolase</keyword>
<keyword evidence="7" id="KW-0597">Phosphoprotein</keyword>
<evidence type="ECO:0000256" key="18">
    <source>
        <dbReference type="ARBA" id="ARBA00023016"/>
    </source>
</evidence>
<evidence type="ECO:0000256" key="22">
    <source>
        <dbReference type="ARBA" id="ARBA00041776"/>
    </source>
</evidence>
<evidence type="ECO:0000256" key="7">
    <source>
        <dbReference type="ARBA" id="ARBA00022553"/>
    </source>
</evidence>
<keyword evidence="6" id="KW-1003">Cell membrane</keyword>
<proteinExistence type="predicted"/>
<dbReference type="CDD" id="cd00082">
    <property type="entry name" value="HisKA"/>
    <property type="match status" value="1"/>
</dbReference>
<comment type="cofactor">
    <cofactor evidence="2">
        <name>Mn(2+)</name>
        <dbReference type="ChEBI" id="CHEBI:29035"/>
    </cofactor>
</comment>
<evidence type="ECO:0000256" key="14">
    <source>
        <dbReference type="ARBA" id="ARBA00022842"/>
    </source>
</evidence>
<dbReference type="PRINTS" id="PR00344">
    <property type="entry name" value="BCTRLSENSOR"/>
</dbReference>
<sequence>MLRRLLVLIVPLLVALVAALGVPLAFAVVQRESQETYLDRLGDASRFASLAENALASDRLTALRDELIRYDQLYGIEAALIGADGDVVASSRQQFGQAGDPHVATGLKAALSGYRGEAAQVVWPWERVNLVVVEPVGRDSEVVAAVVTVSPTEGLRSAILRQWGVLALIGLAPMLAVVAVAWPMSRWVLRPVRRLDEATAAVASGELDARADEVGGPPELRRLAASFNAMVDVVGRALRRQRAFVADASHQLRNPLASLRLAVDNMAPHVTDEEGREAQRIAVDEAEEMGRVLDALLAATRLDSASAAEPVDVDSLLATHVPGWRALAGDVRLEVDVPPGLRVLAPPGGLGSVLDELVGNAVRLSGATGIRIWVDHVGGRVELHVTDDGTGLTPEERAAALSRFWRAPRHQNVAGTGLGLSICAELVASAGGELVLRPTDPHGLDAVVRLNA</sequence>
<dbReference type="Gene3D" id="6.10.340.10">
    <property type="match status" value="1"/>
</dbReference>
<dbReference type="SMART" id="SM00387">
    <property type="entry name" value="HATPase_c"/>
    <property type="match status" value="1"/>
</dbReference>
<reference evidence="27" key="1">
    <citation type="journal article" date="2019" name="Int. J. Syst. Evol. Microbiol.">
        <title>The Global Catalogue of Microorganisms (GCM) 10K type strain sequencing project: providing services to taxonomists for standard genome sequencing and annotation.</title>
        <authorList>
            <consortium name="The Broad Institute Genomics Platform"/>
            <consortium name="The Broad Institute Genome Sequencing Center for Infectious Disease"/>
            <person name="Wu L."/>
            <person name="Ma J."/>
        </authorList>
    </citation>
    <scope>NUCLEOTIDE SEQUENCE [LARGE SCALE GENOMIC DNA]</scope>
    <source>
        <strain evidence="27">KCTC 12848</strain>
    </source>
</reference>
<evidence type="ECO:0000256" key="1">
    <source>
        <dbReference type="ARBA" id="ARBA00000085"/>
    </source>
</evidence>
<keyword evidence="9 23" id="KW-0812">Transmembrane</keyword>
<dbReference type="EC" id="2.7.13.3" evidence="5"/>
<evidence type="ECO:0000256" key="2">
    <source>
        <dbReference type="ARBA" id="ARBA00001936"/>
    </source>
</evidence>
<evidence type="ECO:0000259" key="25">
    <source>
        <dbReference type="PROSITE" id="PS50885"/>
    </source>
</evidence>
<dbReference type="SMART" id="SM00388">
    <property type="entry name" value="HisKA"/>
    <property type="match status" value="1"/>
</dbReference>
<organism evidence="26 27">
    <name type="scientific">Saccharothrix xinjiangensis</name>
    <dbReference type="NCBI Taxonomy" id="204798"/>
    <lineage>
        <taxon>Bacteria</taxon>
        <taxon>Bacillati</taxon>
        <taxon>Actinomycetota</taxon>
        <taxon>Actinomycetes</taxon>
        <taxon>Pseudonocardiales</taxon>
        <taxon>Pseudonocardiaceae</taxon>
        <taxon>Saccharothrix</taxon>
    </lineage>
</organism>
<dbReference type="SUPFAM" id="SSF158472">
    <property type="entry name" value="HAMP domain-like"/>
    <property type="match status" value="1"/>
</dbReference>
<dbReference type="Gene3D" id="1.10.287.130">
    <property type="match status" value="1"/>
</dbReference>
<evidence type="ECO:0000256" key="17">
    <source>
        <dbReference type="ARBA" id="ARBA00023012"/>
    </source>
</evidence>
<dbReference type="InterPro" id="IPR036097">
    <property type="entry name" value="HisK_dim/P_sf"/>
</dbReference>
<dbReference type="Pfam" id="PF02518">
    <property type="entry name" value="HATPase_c"/>
    <property type="match status" value="1"/>
</dbReference>
<dbReference type="CDD" id="cd06225">
    <property type="entry name" value="HAMP"/>
    <property type="match status" value="1"/>
</dbReference>
<evidence type="ECO:0000256" key="6">
    <source>
        <dbReference type="ARBA" id="ARBA00022475"/>
    </source>
</evidence>
<comment type="subcellular location">
    <subcellularLocation>
        <location evidence="4">Cell membrane</location>
        <topology evidence="4">Multi-pass membrane protein</topology>
    </subcellularLocation>
</comment>
<comment type="catalytic activity">
    <reaction evidence="1">
        <text>ATP + protein L-histidine = ADP + protein N-phospho-L-histidine.</text>
        <dbReference type="EC" id="2.7.13.3"/>
    </reaction>
</comment>
<dbReference type="SMART" id="SM00304">
    <property type="entry name" value="HAMP"/>
    <property type="match status" value="2"/>
</dbReference>
<evidence type="ECO:0000256" key="20">
    <source>
        <dbReference type="ARBA" id="ARBA00023211"/>
    </source>
</evidence>
<keyword evidence="14" id="KW-0460">Magnesium</keyword>
<evidence type="ECO:0000256" key="9">
    <source>
        <dbReference type="ARBA" id="ARBA00022692"/>
    </source>
</evidence>
<dbReference type="PROSITE" id="PS50109">
    <property type="entry name" value="HIS_KIN"/>
    <property type="match status" value="1"/>
</dbReference>
<keyword evidence="15" id="KW-0904">Protein phosphatase</keyword>
<dbReference type="Gene3D" id="3.30.565.10">
    <property type="entry name" value="Histidine kinase-like ATPase, C-terminal domain"/>
    <property type="match status" value="1"/>
</dbReference>
<keyword evidence="16 23" id="KW-1133">Transmembrane helix</keyword>
<evidence type="ECO:0000259" key="24">
    <source>
        <dbReference type="PROSITE" id="PS50109"/>
    </source>
</evidence>
<evidence type="ECO:0000256" key="16">
    <source>
        <dbReference type="ARBA" id="ARBA00022989"/>
    </source>
</evidence>
<dbReference type="SUPFAM" id="SSF47384">
    <property type="entry name" value="Homodimeric domain of signal transducing histidine kinase"/>
    <property type="match status" value="1"/>
</dbReference>
<dbReference type="EMBL" id="JBHSJB010000003">
    <property type="protein sequence ID" value="MFC5052431.1"/>
    <property type="molecule type" value="Genomic_DNA"/>
</dbReference>
<evidence type="ECO:0000256" key="15">
    <source>
        <dbReference type="ARBA" id="ARBA00022912"/>
    </source>
</evidence>
<dbReference type="InterPro" id="IPR004358">
    <property type="entry name" value="Sig_transdc_His_kin-like_C"/>
</dbReference>
<keyword evidence="20" id="KW-0464">Manganese</keyword>
<keyword evidence="13" id="KW-0067">ATP-binding</keyword>
<keyword evidence="10" id="KW-0547">Nucleotide-binding</keyword>
<evidence type="ECO:0000313" key="26">
    <source>
        <dbReference type="EMBL" id="MFC5052431.1"/>
    </source>
</evidence>